<sequence length="218" mass="25768">MIYSNKRRLYLSGWFQKHHPVSYNIPIKFHKFLILYEMMCKVLNQEYDFSNLEGWANGPIFSSVWGDYSKDRYEFDKLALIELALKSFNINEEIAKKCAFIVDSISSDELIEIVHQLNIWKAKEDEIVSNTYRLSLDEKDFNEADQSLIMNLYNMYSVDLIDNSKVFQINEKYFVFNKDQYDLLTKEHKEILQELSLNKDLINPVFVEIDSDGGLLID</sequence>
<protein>
    <recommendedName>
        <fullName evidence="3">Antitoxin SocA-like Panacea domain-containing protein</fullName>
    </recommendedName>
</protein>
<name>A0A0C5S1E9_9BACT</name>
<dbReference type="AlphaFoldDB" id="A0A0C5S1E9"/>
<evidence type="ECO:0000313" key="2">
    <source>
        <dbReference type="Proteomes" id="UP000032261"/>
    </source>
</evidence>
<dbReference type="HOGENOM" id="CLU_1265152_0_0_14"/>
<dbReference type="PATRIC" id="fig|42094.4.peg.198"/>
<proteinExistence type="predicted"/>
<evidence type="ECO:0000313" key="1">
    <source>
        <dbReference type="EMBL" id="AJQ45220.1"/>
    </source>
</evidence>
<dbReference type="EMBL" id="CP009770">
    <property type="protein sequence ID" value="AJQ45220.1"/>
    <property type="molecule type" value="Genomic_DNA"/>
</dbReference>
<organism evidence="1 2">
    <name type="scientific">Ureaplasma diversum</name>
    <dbReference type="NCBI Taxonomy" id="42094"/>
    <lineage>
        <taxon>Bacteria</taxon>
        <taxon>Bacillati</taxon>
        <taxon>Mycoplasmatota</taxon>
        <taxon>Mycoplasmoidales</taxon>
        <taxon>Mycoplasmoidaceae</taxon>
        <taxon>Ureaplasma</taxon>
    </lineage>
</organism>
<dbReference type="KEGG" id="ude:JM47_01050"/>
<accession>A0A0C5S1E9</accession>
<evidence type="ECO:0008006" key="3">
    <source>
        <dbReference type="Google" id="ProtNLM"/>
    </source>
</evidence>
<dbReference type="Proteomes" id="UP000032261">
    <property type="component" value="Chromosome"/>
</dbReference>
<dbReference type="RefSeq" id="WP_208895149.1">
    <property type="nucleotide sequence ID" value="NZ_CP009770.1"/>
</dbReference>
<gene>
    <name evidence="1" type="ORF">JM47_01050</name>
</gene>
<reference evidence="1 2" key="1">
    <citation type="journal article" date="2015" name="Genome Announc.">
        <title>Genome Sequence of Ureaplasma diversum Strain ATCC 49782.</title>
        <authorList>
            <person name="Marques L.M."/>
            <person name="Guimaraes A.M."/>
            <person name="Martins H.B."/>
            <person name="Rezende I.S."/>
            <person name="Barbosa M.S."/>
            <person name="Campos G.B."/>
            <person name="do Nascimento N.C."/>
            <person name="Dos Santos A.P."/>
            <person name="Amorim A.T."/>
            <person name="Santos V.M."/>
            <person name="Messick J.B."/>
            <person name="Timenetsky J."/>
        </authorList>
    </citation>
    <scope>NUCLEOTIDE SEQUENCE [LARGE SCALE GENOMIC DNA]</scope>
    <source>
        <strain evidence="1 2">ATCC 49782</strain>
    </source>
</reference>